<keyword evidence="7" id="KW-1185">Reference proteome</keyword>
<evidence type="ECO:0000256" key="2">
    <source>
        <dbReference type="ARBA" id="ARBA00022475"/>
    </source>
</evidence>
<sequence>MATLQKIRSKGPLLVIVIGLALFAFIAGDAWKIFQPHQTKDVGEIDGETLSAQDYQKLVEEYTEVVKFSSGMTSLNDEQTTQIKDEVWRSYVNNKLIENEAKKLGLTVSKAEIQAMIDEGSNPILQQTPFKNQKTGQFDKDMLKKFLVDYSKMDKSKMPAQYAEYYESMFKFWTFVEKNLAQSRLAEKYQNLISRSLISNPVEAKAAFEARVNTADYLVAAVPYTSIQDASIKVSDSELKDLYNKKKEQFKQYVESRNIKYIDVQVLPSKTDKAAIEKEVKDYTTQLASVAGDYTTFIRTTESQVPFADLFYSKTAFPTDIAARVDSSAIGQIYGPYYNQADNTFNSFKVLAKQSAADSIQFRQIQIAAATPEKTKALADSVYNAIKSGSDFATIAKKYNGTPEAQWITSQAYEGASLTADNVKLFSTLFNLGVNETANVALPQANIIMQVVDKKAVKDKYKVAVIKKTVNFSKETYNKVYNDFSQFIAANPTLEKINANAEAKGYKLLERNDLYSAEHTIGGIKGTRDAMKWVFEASKGDVSQMYECGESDHLLVVAVTGIVEEGYRPLDVVKDQLKAEIIRDKKAEKIMADIKAKNLTSFEQCKTIPNVVTDSVKHVSFAAPAYVSAVRSSEPVLSAYASIAQLNKLSGPVKGNAAVFVFQPFNKERLKEVYNEKDEEQKVKNMAARTVSRFVNDLYIKANVKDKRYLFF</sequence>
<protein>
    <submittedName>
        <fullName evidence="6">Peptidyl-prolyl cis-trans isomerase D</fullName>
    </submittedName>
</protein>
<dbReference type="GO" id="GO:0005886">
    <property type="term" value="C:plasma membrane"/>
    <property type="evidence" value="ECO:0007669"/>
    <property type="project" value="UniProtKB-SubCell"/>
</dbReference>
<reference evidence="6 7" key="1">
    <citation type="submission" date="2016-11" db="EMBL/GenBank/DDBJ databases">
        <authorList>
            <person name="Jaros S."/>
            <person name="Januszkiewicz K."/>
            <person name="Wedrychowicz H."/>
        </authorList>
    </citation>
    <scope>NUCLEOTIDE SEQUENCE [LARGE SCALE GENOMIC DNA]</scope>
    <source>
        <strain evidence="6 7">DSM 26991</strain>
    </source>
</reference>
<evidence type="ECO:0000256" key="4">
    <source>
        <dbReference type="ARBA" id="ARBA00023186"/>
    </source>
</evidence>
<dbReference type="InterPro" id="IPR052029">
    <property type="entry name" value="PpiD_chaperone"/>
</dbReference>
<dbReference type="OrthoDB" id="9812372at2"/>
<gene>
    <name evidence="6" type="ORF">SAMN05444405_10725</name>
</gene>
<dbReference type="GO" id="GO:0003755">
    <property type="term" value="F:peptidyl-prolyl cis-trans isomerase activity"/>
    <property type="evidence" value="ECO:0007669"/>
    <property type="project" value="InterPro"/>
</dbReference>
<accession>A0A1M5AKT5</accession>
<feature type="transmembrane region" description="Helical" evidence="5">
    <location>
        <begin position="12"/>
        <end position="31"/>
    </location>
</feature>
<dbReference type="Proteomes" id="UP000184509">
    <property type="component" value="Unassembled WGS sequence"/>
</dbReference>
<keyword evidence="4" id="KW-0143">Chaperone</keyword>
<dbReference type="SUPFAM" id="SSF54534">
    <property type="entry name" value="FKBP-like"/>
    <property type="match status" value="1"/>
</dbReference>
<dbReference type="SUPFAM" id="SSF109998">
    <property type="entry name" value="Triger factor/SurA peptide-binding domain-like"/>
    <property type="match status" value="1"/>
</dbReference>
<keyword evidence="5" id="KW-1133">Transmembrane helix</keyword>
<evidence type="ECO:0000313" key="6">
    <source>
        <dbReference type="EMBL" id="SHF30871.1"/>
    </source>
</evidence>
<dbReference type="Pfam" id="PF13623">
    <property type="entry name" value="SurA_N_2"/>
    <property type="match status" value="1"/>
</dbReference>
<keyword evidence="3 5" id="KW-0472">Membrane</keyword>
<evidence type="ECO:0000256" key="1">
    <source>
        <dbReference type="ARBA" id="ARBA00004236"/>
    </source>
</evidence>
<keyword evidence="2" id="KW-1003">Cell membrane</keyword>
<dbReference type="InterPro" id="IPR027304">
    <property type="entry name" value="Trigger_fact/SurA_dom_sf"/>
</dbReference>
<keyword evidence="6" id="KW-0413">Isomerase</keyword>
<dbReference type="Gene3D" id="3.10.50.40">
    <property type="match status" value="1"/>
</dbReference>
<evidence type="ECO:0000256" key="5">
    <source>
        <dbReference type="SAM" id="Phobius"/>
    </source>
</evidence>
<evidence type="ECO:0000256" key="3">
    <source>
        <dbReference type="ARBA" id="ARBA00023136"/>
    </source>
</evidence>
<organism evidence="6 7">
    <name type="scientific">Bacteroides luti</name>
    <dbReference type="NCBI Taxonomy" id="1297750"/>
    <lineage>
        <taxon>Bacteria</taxon>
        <taxon>Pseudomonadati</taxon>
        <taxon>Bacteroidota</taxon>
        <taxon>Bacteroidia</taxon>
        <taxon>Bacteroidales</taxon>
        <taxon>Bacteroidaceae</taxon>
        <taxon>Bacteroides</taxon>
    </lineage>
</organism>
<dbReference type="AlphaFoldDB" id="A0A1M5AKT5"/>
<keyword evidence="5" id="KW-0812">Transmembrane</keyword>
<name>A0A1M5AKT5_9BACE</name>
<proteinExistence type="predicted"/>
<dbReference type="PANTHER" id="PTHR47529:SF1">
    <property type="entry name" value="PERIPLASMIC CHAPERONE PPID"/>
    <property type="match status" value="1"/>
</dbReference>
<dbReference type="STRING" id="1297750.SAMN05444405_10725"/>
<comment type="subcellular location">
    <subcellularLocation>
        <location evidence="1">Cell membrane</location>
    </subcellularLocation>
</comment>
<dbReference type="InterPro" id="IPR046357">
    <property type="entry name" value="PPIase_dom_sf"/>
</dbReference>
<dbReference type="Pfam" id="PF13616">
    <property type="entry name" value="Rotamase_3"/>
    <property type="match status" value="1"/>
</dbReference>
<evidence type="ECO:0000313" key="7">
    <source>
        <dbReference type="Proteomes" id="UP000184509"/>
    </source>
</evidence>
<dbReference type="EMBL" id="FQTV01000007">
    <property type="protein sequence ID" value="SHF30871.1"/>
    <property type="molecule type" value="Genomic_DNA"/>
</dbReference>
<dbReference type="RefSeq" id="WP_073400997.1">
    <property type="nucleotide sequence ID" value="NZ_FQTV01000007.1"/>
</dbReference>
<dbReference type="PANTHER" id="PTHR47529">
    <property type="entry name" value="PEPTIDYL-PROLYL CIS-TRANS ISOMERASE D"/>
    <property type="match status" value="1"/>
</dbReference>